<dbReference type="Pfam" id="PF01447">
    <property type="entry name" value="Peptidase_M4"/>
    <property type="match status" value="1"/>
</dbReference>
<evidence type="ECO:0000259" key="8">
    <source>
        <dbReference type="SMART" id="SM00635"/>
    </source>
</evidence>
<evidence type="ECO:0000256" key="1">
    <source>
        <dbReference type="ARBA" id="ARBA00009388"/>
    </source>
</evidence>
<dbReference type="CDD" id="cd09597">
    <property type="entry name" value="M4_TLP"/>
    <property type="match status" value="1"/>
</dbReference>
<dbReference type="InterPro" id="IPR023612">
    <property type="entry name" value="Peptidase_M4"/>
</dbReference>
<evidence type="ECO:0000256" key="6">
    <source>
        <dbReference type="ARBA" id="ARBA00022833"/>
    </source>
</evidence>
<accession>A0ABP8N517</accession>
<dbReference type="InterPro" id="IPR027268">
    <property type="entry name" value="Peptidase_M4/M1_CTD_sf"/>
</dbReference>
<dbReference type="Pfam" id="PF02868">
    <property type="entry name" value="Peptidase_M4_C"/>
    <property type="match status" value="1"/>
</dbReference>
<dbReference type="InterPro" id="IPR013856">
    <property type="entry name" value="Peptidase_M4_domain"/>
</dbReference>
<dbReference type="SUPFAM" id="SSF49373">
    <property type="entry name" value="Invasin/intimin cell-adhesion fragments"/>
    <property type="match status" value="2"/>
</dbReference>
<keyword evidence="4" id="KW-0732">Signal</keyword>
<dbReference type="Gene3D" id="2.60.40.2030">
    <property type="match status" value="1"/>
</dbReference>
<keyword evidence="3" id="KW-0479">Metal-binding</keyword>
<dbReference type="EMBL" id="BAABFA010000005">
    <property type="protein sequence ID" value="GAA4461457.1"/>
    <property type="molecule type" value="Genomic_DNA"/>
</dbReference>
<dbReference type="Proteomes" id="UP001500067">
    <property type="component" value="Unassembled WGS sequence"/>
</dbReference>
<name>A0ABP8N517_9BACT</name>
<feature type="domain" description="BIG2" evidence="8">
    <location>
        <begin position="1103"/>
        <end position="1173"/>
    </location>
</feature>
<dbReference type="InterPro" id="IPR038081">
    <property type="entry name" value="CalX-like_sf"/>
</dbReference>
<evidence type="ECO:0000256" key="3">
    <source>
        <dbReference type="ARBA" id="ARBA00022723"/>
    </source>
</evidence>
<dbReference type="InterPro" id="IPR011096">
    <property type="entry name" value="FTP_domain"/>
</dbReference>
<comment type="caution">
    <text evidence="9">The sequence shown here is derived from an EMBL/GenBank/DDBJ whole genome shotgun (WGS) entry which is preliminary data.</text>
</comment>
<gene>
    <name evidence="9" type="ORF">GCM10023093_06140</name>
</gene>
<feature type="domain" description="BIG2" evidence="8">
    <location>
        <begin position="1177"/>
        <end position="1250"/>
    </location>
</feature>
<dbReference type="InterPro" id="IPR001570">
    <property type="entry name" value="Peptidase_M4_C_domain"/>
</dbReference>
<sequence length="1708" mass="178060">MATEVRNPADGTLRSLSMTGNANWRPAQAQELFGRYYGMAPGSEVQMRLLHTTNTRTNARTDRYEQYYKGIKVMYSSITVNSKDDKVSFMTSNVYVPGSSLSATPGMTAAAAFAKAKAHVGATRYKWENPVEEQYIKQLYNKPDTSYLPKGDLVWVEDIWGGNKDHKLHLAWSFDIYADEPMSRQHVFVDANTGKILFSNPLIKHTAATGASRYSGVVPFQTARVTGTYRLYDSTRGNGVYTRNMNNGTSYGAATQFTSATNTWPAPAAGDNVALDAHWAGSLVYDYFLAEHGRLSWDNLNGILLQYVHYGSNYNNAYWNGTAMTYGDGSGIAAGGFSPLTSMDVTAHEIGHGVCEATAGLIYESEPGALNEAFSDCWGATIEHWSDPHEVDAMPKSPWDIGEEIGTEPLRSMNSPILQGQPDTYGGTNWFNVVGCTPTGGTGGNDYCGVHRNSGLMNYWYYLLVNGGTGTNDLGNDYIVNALGWTKSAIILYQTELALTSTAEYMDARIASINAANMIYGPCSFEAQCVTSAWYAVGVGPNFVPCTPQVSFDTSALNVMENSSSTACGASRTVLIALTPSGPTITGGSPELTFVTGSGSTAVAGVDYTITPATIVFPAGDMSTRYATLTVFDNGAVNDSKRIDLAFTVNPMGTGLTAAPYNDTMRINIWNDDSVPHRGATIYPNLNAGISVPANFTSPFYGTQRRARSQYLLYARELAAAGVVPRVPITQMAFNVITKNSTGAFTAFTISMRNTTVADLYSAFVTTGLVQVYTGNHITNAGIDSIDFNTGTFTWDGVSNVVVQFCYGMNGAAYSGNDIVQGVQQGAYIIGDYNTSNGGSGTGCTLGFSTGNRSTVRPAIRFKQAVPPAAIEPTAGSNRIWNVRAGQEVYFYSTADTQVIAGIRNMDNDLGCVTATVTQQGNSLTPAVFSSVNRMRKEVNIVPTINGSITTYDVTIYLNNTELAGTLPSSLYLLKTTAATDATVSTSNSVYLTPTLVTGGNYTGFRGTFTGFGRYILIDGPLCNKPAASITPAGPTSFCTGGSVLFNASPTGAGLGYQWQRNGTNIPGATSASYTAMLGGNYTVRVNEATCDSTSLAVTVVLDSAYAAPIGGATSVCIGANTTLTNTSAGGVWTSSNGSIATVSTGGVVTGVAAGTVNITYTVTNGCGTDDAVLTMTVNAPTALPAISGSLNACMGIGTTLSNSITGGTWLSGSTTIATINSAGAVTAVAPGTSNITYTYTNGSGCTSTIAAMVTVNNTPTATTTPSGAFMICAGTTTTLTASPATAGHTYQWQDGGIDIPGATNASYAVSAAGMYQVVVTNSVSCPSTSAVVDISINPTPTVPAGISVVSGAGTSICASTTPIIFTATPVNGGATPAYQWYVNGAPVGISSANYMYIPANSDVVSVEMTSSATCASPAMATAALTMTVTPSGAPSAVITASPNDTVCTSDAVTYMATPVFGGTAPTYVWSKNGVNVGTGATYTHVPLDGDIIVCTITSNYACRTTTSGTSAPFVMRVQAPVTNWVAISTATPVAAPGALVTFAAVATNAGPSPVYQWYINSVAVPGATNITFTTTALTNGQTVHCKVTTSLVCSDPPVSLSNGIKMTIVTPGGVSGMGNGSGMIAVTPNPNKGVFAITGHIGMADNEHIHMTVQNMLGQKVYEGSARSVNGAISETIALPVNIAPGVYLLSVMMGEQRTVFHITVEK</sequence>
<keyword evidence="7" id="KW-0482">Metalloprotease</keyword>
<reference evidence="10" key="1">
    <citation type="journal article" date="2019" name="Int. J. Syst. Evol. Microbiol.">
        <title>The Global Catalogue of Microorganisms (GCM) 10K type strain sequencing project: providing services to taxonomists for standard genome sequencing and annotation.</title>
        <authorList>
            <consortium name="The Broad Institute Genomics Platform"/>
            <consortium name="The Broad Institute Genome Sequencing Center for Infectious Disease"/>
            <person name="Wu L."/>
            <person name="Ma J."/>
        </authorList>
    </citation>
    <scope>NUCLEOTIDE SEQUENCE [LARGE SCALE GENOMIC DNA]</scope>
    <source>
        <strain evidence="10">JCM 32105</strain>
    </source>
</reference>
<proteinExistence type="inferred from homology"/>
<keyword evidence="6" id="KW-0862">Zinc</keyword>
<dbReference type="SUPFAM" id="SSF55486">
    <property type="entry name" value="Metalloproteases ('zincins'), catalytic domain"/>
    <property type="match status" value="1"/>
</dbReference>
<dbReference type="InterPro" id="IPR003343">
    <property type="entry name" value="Big_2"/>
</dbReference>
<organism evidence="9 10">
    <name type="scientific">Nemorincola caseinilytica</name>
    <dbReference type="NCBI Taxonomy" id="2054315"/>
    <lineage>
        <taxon>Bacteria</taxon>
        <taxon>Pseudomonadati</taxon>
        <taxon>Bacteroidota</taxon>
        <taxon>Chitinophagia</taxon>
        <taxon>Chitinophagales</taxon>
        <taxon>Chitinophagaceae</taxon>
        <taxon>Nemorincola</taxon>
    </lineage>
</organism>
<dbReference type="Pfam" id="PF02368">
    <property type="entry name" value="Big_2"/>
    <property type="match status" value="1"/>
</dbReference>
<dbReference type="Gene3D" id="1.10.390.10">
    <property type="entry name" value="Neutral Protease Domain 2"/>
    <property type="match status" value="1"/>
</dbReference>
<evidence type="ECO:0000256" key="5">
    <source>
        <dbReference type="ARBA" id="ARBA00022801"/>
    </source>
</evidence>
<dbReference type="Gene3D" id="2.60.40.1080">
    <property type="match status" value="2"/>
</dbReference>
<comment type="similarity">
    <text evidence="1">Belongs to the peptidase M4 family.</text>
</comment>
<dbReference type="PANTHER" id="PTHR33794:SF1">
    <property type="entry name" value="BACILLOLYSIN"/>
    <property type="match status" value="1"/>
</dbReference>
<dbReference type="Pfam" id="PF07504">
    <property type="entry name" value="FTP"/>
    <property type="match status" value="1"/>
</dbReference>
<evidence type="ECO:0000313" key="9">
    <source>
        <dbReference type="EMBL" id="GAA4461457.1"/>
    </source>
</evidence>
<evidence type="ECO:0000313" key="10">
    <source>
        <dbReference type="Proteomes" id="UP001500067"/>
    </source>
</evidence>
<dbReference type="InterPro" id="IPR050728">
    <property type="entry name" value="Zinc_Metalloprotease_M4"/>
</dbReference>
<dbReference type="Gene3D" id="3.10.170.10">
    <property type="match status" value="1"/>
</dbReference>
<dbReference type="InterPro" id="IPR008964">
    <property type="entry name" value="Invasin/intimin_cell_adhesion"/>
</dbReference>
<dbReference type="SMART" id="SM00635">
    <property type="entry name" value="BID_2"/>
    <property type="match status" value="2"/>
</dbReference>
<dbReference type="InterPro" id="IPR013783">
    <property type="entry name" value="Ig-like_fold"/>
</dbReference>
<evidence type="ECO:0000256" key="4">
    <source>
        <dbReference type="ARBA" id="ARBA00022729"/>
    </source>
</evidence>
<protein>
    <recommendedName>
        <fullName evidence="8">BIG2 domain-containing protein</fullName>
    </recommendedName>
</protein>
<keyword evidence="10" id="KW-1185">Reference proteome</keyword>
<evidence type="ECO:0000256" key="2">
    <source>
        <dbReference type="ARBA" id="ARBA00022670"/>
    </source>
</evidence>
<evidence type="ECO:0000256" key="7">
    <source>
        <dbReference type="ARBA" id="ARBA00023049"/>
    </source>
</evidence>
<keyword evidence="5" id="KW-0378">Hydrolase</keyword>
<dbReference type="PANTHER" id="PTHR33794">
    <property type="entry name" value="BACILLOLYSIN"/>
    <property type="match status" value="1"/>
</dbReference>
<dbReference type="PRINTS" id="PR00730">
    <property type="entry name" value="THERMOLYSIN"/>
</dbReference>
<dbReference type="SUPFAM" id="SSF141072">
    <property type="entry name" value="CalX-like"/>
    <property type="match status" value="1"/>
</dbReference>
<keyword evidence="2" id="KW-0645">Protease</keyword>
<dbReference type="Gene3D" id="2.60.40.10">
    <property type="entry name" value="Immunoglobulins"/>
    <property type="match status" value="2"/>
</dbReference>